<gene>
    <name evidence="1" type="ORF">AQPW35_42120</name>
</gene>
<comment type="caution">
    <text evidence="1">The sequence shown here is derived from an EMBL/GenBank/DDBJ whole genome shotgun (WGS) entry which is preliminary data.</text>
</comment>
<reference evidence="2" key="1">
    <citation type="submission" date="2019-03" db="EMBL/GenBank/DDBJ databases">
        <title>Aquabacterium pictum sp.nov., the first bacteriochlorophyll a-containing freshwater bacterium in the genus Aquabacterium of the class Betaproteobacteria.</title>
        <authorList>
            <person name="Hirose S."/>
            <person name="Tank M."/>
            <person name="Hara E."/>
            <person name="Tamaki H."/>
            <person name="Takaichi S."/>
            <person name="Haruta S."/>
            <person name="Hanada S."/>
        </authorList>
    </citation>
    <scope>NUCLEOTIDE SEQUENCE [LARGE SCALE GENOMIC DNA]</scope>
    <source>
        <strain evidence="2">W35</strain>
    </source>
</reference>
<dbReference type="AlphaFoldDB" id="A0A480AUM5"/>
<sequence>MIKVGMLAKIRRMHLWDWLSIREVSRRTGLSKCTLKRWLRHEGVTELNYPGATTRTWCARERST</sequence>
<organism evidence="1 2">
    <name type="scientific">Pseudaquabacterium pictum</name>
    <dbReference type="NCBI Taxonomy" id="2315236"/>
    <lineage>
        <taxon>Bacteria</taxon>
        <taxon>Pseudomonadati</taxon>
        <taxon>Pseudomonadota</taxon>
        <taxon>Betaproteobacteria</taxon>
        <taxon>Burkholderiales</taxon>
        <taxon>Sphaerotilaceae</taxon>
        <taxon>Pseudaquabacterium</taxon>
    </lineage>
</organism>
<dbReference type="EMBL" id="BJCL01000013">
    <property type="protein sequence ID" value="GCL65131.1"/>
    <property type="molecule type" value="Genomic_DNA"/>
</dbReference>
<name>A0A480AUM5_9BURK</name>
<accession>A0A480AUM5</accession>
<keyword evidence="2" id="KW-1185">Reference proteome</keyword>
<proteinExistence type="predicted"/>
<evidence type="ECO:0000313" key="1">
    <source>
        <dbReference type="EMBL" id="GCL65131.1"/>
    </source>
</evidence>
<protein>
    <submittedName>
        <fullName evidence="1">Uncharacterized protein</fullName>
    </submittedName>
</protein>
<evidence type="ECO:0000313" key="2">
    <source>
        <dbReference type="Proteomes" id="UP000301751"/>
    </source>
</evidence>
<dbReference type="Proteomes" id="UP000301751">
    <property type="component" value="Unassembled WGS sequence"/>
</dbReference>